<evidence type="ECO:0000256" key="3">
    <source>
        <dbReference type="ARBA" id="ARBA00023136"/>
    </source>
</evidence>
<comment type="similarity">
    <text evidence="5">Belongs to the Omp25/RopB family.</text>
</comment>
<evidence type="ECO:0000256" key="2">
    <source>
        <dbReference type="ARBA" id="ARBA00022729"/>
    </source>
</evidence>
<keyword evidence="9" id="KW-1185">Reference proteome</keyword>
<evidence type="ECO:0000313" key="9">
    <source>
        <dbReference type="Proteomes" id="UP000564885"/>
    </source>
</evidence>
<feature type="chain" id="PRO_5032754146" evidence="6">
    <location>
        <begin position="26"/>
        <end position="284"/>
    </location>
</feature>
<comment type="caution">
    <text evidence="8">The sequence shown here is derived from an EMBL/GenBank/DDBJ whole genome shotgun (WGS) entry which is preliminary data.</text>
</comment>
<comment type="subcellular location">
    <subcellularLocation>
        <location evidence="1">Cell outer membrane</location>
    </subcellularLocation>
</comment>
<sequence>MGSLKLYASVAGFLAVAASSMTAQAADLLPPPPMPEPFEAPAPFAGGWYLRGDIGFSNQSVDRISNPVIAPGTTLTTTQKGFDAAPFGGVGVGYKFNDWLRFDVTGEYRGRSNYHGYDSVSTPGIFFGTNQTTTSKSEWVGLANVYFDLGTWYGFTPFIGAGVGFAHNTLHDYRDVGVSFVPTVPPGAPVGLGLATARDHAETNFAWAVHAGVAYAVSPNFSIEFAYRYLNLGDARSGIIVGYDGTTTPPTRFHDIDSHDFKVGFRYLFADAPAYEHPPLIRKY</sequence>
<evidence type="ECO:0000256" key="6">
    <source>
        <dbReference type="SAM" id="SignalP"/>
    </source>
</evidence>
<dbReference type="AlphaFoldDB" id="A0A849IAN9"/>
<organism evidence="8 9">
    <name type="scientific">Enterovirga aerilata</name>
    <dbReference type="NCBI Taxonomy" id="2730920"/>
    <lineage>
        <taxon>Bacteria</taxon>
        <taxon>Pseudomonadati</taxon>
        <taxon>Pseudomonadota</taxon>
        <taxon>Alphaproteobacteria</taxon>
        <taxon>Hyphomicrobiales</taxon>
        <taxon>Methylobacteriaceae</taxon>
        <taxon>Enterovirga</taxon>
    </lineage>
</organism>
<evidence type="ECO:0000256" key="5">
    <source>
        <dbReference type="ARBA" id="ARBA00038306"/>
    </source>
</evidence>
<dbReference type="InterPro" id="IPR011250">
    <property type="entry name" value="OMP/PagP_B-barrel"/>
</dbReference>
<feature type="domain" description="Outer membrane protein beta-barrel" evidence="7">
    <location>
        <begin position="13"/>
        <end position="269"/>
    </location>
</feature>
<evidence type="ECO:0000313" key="8">
    <source>
        <dbReference type="EMBL" id="NNM74468.1"/>
    </source>
</evidence>
<evidence type="ECO:0000256" key="4">
    <source>
        <dbReference type="ARBA" id="ARBA00023237"/>
    </source>
</evidence>
<dbReference type="GO" id="GO:0009279">
    <property type="term" value="C:cell outer membrane"/>
    <property type="evidence" value="ECO:0007669"/>
    <property type="project" value="UniProtKB-SubCell"/>
</dbReference>
<keyword evidence="2 6" id="KW-0732">Signal</keyword>
<keyword evidence="4" id="KW-0998">Cell outer membrane</keyword>
<proteinExistence type="inferred from homology"/>
<gene>
    <name evidence="8" type="ORF">HJG44_19090</name>
</gene>
<evidence type="ECO:0000256" key="1">
    <source>
        <dbReference type="ARBA" id="ARBA00004442"/>
    </source>
</evidence>
<dbReference type="PANTHER" id="PTHR34001">
    <property type="entry name" value="BLL7405 PROTEIN"/>
    <property type="match status" value="1"/>
</dbReference>
<dbReference type="EMBL" id="JABEPP010000005">
    <property type="protein sequence ID" value="NNM74468.1"/>
    <property type="molecule type" value="Genomic_DNA"/>
</dbReference>
<protein>
    <submittedName>
        <fullName evidence="8">Porin family protein</fullName>
    </submittedName>
</protein>
<dbReference type="Proteomes" id="UP000564885">
    <property type="component" value="Unassembled WGS sequence"/>
</dbReference>
<feature type="signal peptide" evidence="6">
    <location>
        <begin position="1"/>
        <end position="25"/>
    </location>
</feature>
<evidence type="ECO:0000259" key="7">
    <source>
        <dbReference type="Pfam" id="PF13505"/>
    </source>
</evidence>
<dbReference type="Pfam" id="PF13505">
    <property type="entry name" value="OMP_b-brl"/>
    <property type="match status" value="1"/>
</dbReference>
<dbReference type="Gene3D" id="2.40.160.20">
    <property type="match status" value="1"/>
</dbReference>
<reference evidence="8 9" key="1">
    <citation type="submission" date="2020-04" db="EMBL/GenBank/DDBJ databases">
        <title>Enterovirga sp. isolate from soil.</title>
        <authorList>
            <person name="Chea S."/>
            <person name="Kim D.-U."/>
        </authorList>
    </citation>
    <scope>NUCLEOTIDE SEQUENCE [LARGE SCALE GENOMIC DNA]</scope>
    <source>
        <strain evidence="8 9">DB1703</strain>
    </source>
</reference>
<dbReference type="RefSeq" id="WP_171219899.1">
    <property type="nucleotide sequence ID" value="NZ_JABEPP010000005.1"/>
</dbReference>
<dbReference type="InterPro" id="IPR051692">
    <property type="entry name" value="OMP-like"/>
</dbReference>
<dbReference type="PANTHER" id="PTHR34001:SF3">
    <property type="entry name" value="BLL7405 PROTEIN"/>
    <property type="match status" value="1"/>
</dbReference>
<accession>A0A849IAN9</accession>
<keyword evidence="3" id="KW-0472">Membrane</keyword>
<name>A0A849IAN9_9HYPH</name>
<dbReference type="SUPFAM" id="SSF56925">
    <property type="entry name" value="OMPA-like"/>
    <property type="match status" value="1"/>
</dbReference>
<dbReference type="InterPro" id="IPR027385">
    <property type="entry name" value="Beta-barrel_OMP"/>
</dbReference>